<feature type="region of interest" description="Disordered" evidence="1">
    <location>
        <begin position="1"/>
        <end position="26"/>
    </location>
</feature>
<feature type="compositionally biased region" description="Basic and acidic residues" evidence="1">
    <location>
        <begin position="1"/>
        <end position="17"/>
    </location>
</feature>
<protein>
    <recommendedName>
        <fullName evidence="4">DUF4352 domain-containing protein</fullName>
    </recommendedName>
</protein>
<comment type="caution">
    <text evidence="2">The sequence shown here is derived from an EMBL/GenBank/DDBJ whole genome shotgun (WGS) entry which is preliminary data.</text>
</comment>
<evidence type="ECO:0000313" key="3">
    <source>
        <dbReference type="Proteomes" id="UP001464891"/>
    </source>
</evidence>
<evidence type="ECO:0000256" key="1">
    <source>
        <dbReference type="SAM" id="MobiDB-lite"/>
    </source>
</evidence>
<dbReference type="EMBL" id="JAMPKM010000006">
    <property type="protein sequence ID" value="MEP0817750.1"/>
    <property type="molecule type" value="Genomic_DNA"/>
</dbReference>
<feature type="compositionally biased region" description="Polar residues" evidence="1">
    <location>
        <begin position="57"/>
        <end position="67"/>
    </location>
</feature>
<gene>
    <name evidence="2" type="ORF">NC998_11665</name>
</gene>
<proteinExistence type="predicted"/>
<keyword evidence="3" id="KW-1185">Reference proteome</keyword>
<dbReference type="RefSeq" id="WP_199299023.1">
    <property type="nucleotide sequence ID" value="NZ_JAMPKM010000006.1"/>
</dbReference>
<accession>A0ABV0J7K1</accession>
<feature type="region of interest" description="Disordered" evidence="1">
    <location>
        <begin position="57"/>
        <end position="93"/>
    </location>
</feature>
<feature type="compositionally biased region" description="Polar residues" evidence="1">
    <location>
        <begin position="76"/>
        <end position="85"/>
    </location>
</feature>
<dbReference type="Proteomes" id="UP001464891">
    <property type="component" value="Unassembled WGS sequence"/>
</dbReference>
<sequence length="215" mass="22936">MKTRGRESEKPLVRSDAQRQSSIGSSSSKLALLFSLLALALSGFAAYQVRQLQQAAKPADTTQTQTKPEAAKDKSLTATASSPSAVPTEAGKLVQPGLDNKAEVTLLSAERIQDPDTGNSDVVNVKLRIRRLAENVSAYDFINVGGATAQDSGSDIATYEPVDAIRKSTGPISLEGIRKGASVDAYVWLRVPEAVKILNIRVPETELFQAVKVAK</sequence>
<evidence type="ECO:0000313" key="2">
    <source>
        <dbReference type="EMBL" id="MEP0817750.1"/>
    </source>
</evidence>
<organism evidence="2 3">
    <name type="scientific">Trichocoleus desertorum GB2-A4</name>
    <dbReference type="NCBI Taxonomy" id="2933944"/>
    <lineage>
        <taxon>Bacteria</taxon>
        <taxon>Bacillati</taxon>
        <taxon>Cyanobacteriota</taxon>
        <taxon>Cyanophyceae</taxon>
        <taxon>Leptolyngbyales</taxon>
        <taxon>Trichocoleusaceae</taxon>
        <taxon>Trichocoleus</taxon>
    </lineage>
</organism>
<name>A0ABV0J7K1_9CYAN</name>
<evidence type="ECO:0008006" key="4">
    <source>
        <dbReference type="Google" id="ProtNLM"/>
    </source>
</evidence>
<reference evidence="2 3" key="1">
    <citation type="submission" date="2022-04" db="EMBL/GenBank/DDBJ databases">
        <title>Positive selection, recombination, and allopatry shape intraspecific diversity of widespread and dominant cyanobacteria.</title>
        <authorList>
            <person name="Wei J."/>
            <person name="Shu W."/>
            <person name="Hu C."/>
        </authorList>
    </citation>
    <scope>NUCLEOTIDE SEQUENCE [LARGE SCALE GENOMIC DNA]</scope>
    <source>
        <strain evidence="2 3">GB2-A4</strain>
    </source>
</reference>